<keyword evidence="1" id="KW-0812">Transmembrane</keyword>
<keyword evidence="1" id="KW-0472">Membrane</keyword>
<proteinExistence type="predicted"/>
<dbReference type="Pfam" id="PF06580">
    <property type="entry name" value="His_kinase"/>
    <property type="match status" value="1"/>
</dbReference>
<dbReference type="InterPro" id="IPR036890">
    <property type="entry name" value="HATPase_C_sf"/>
</dbReference>
<feature type="domain" description="Signal transduction histidine kinase internal region" evidence="2">
    <location>
        <begin position="183"/>
        <end position="262"/>
    </location>
</feature>
<reference evidence="4" key="1">
    <citation type="submission" date="2020-08" db="EMBL/GenBank/DDBJ databases">
        <title>Lacibacter sp. S13-6-6 genome sequencing.</title>
        <authorList>
            <person name="Jin L."/>
        </authorList>
    </citation>
    <scope>NUCLEOTIDE SEQUENCE [LARGE SCALE GENOMIC DNA]</scope>
    <source>
        <strain evidence="4">S13-6-6</strain>
    </source>
</reference>
<dbReference type="PANTHER" id="PTHR34220">
    <property type="entry name" value="SENSOR HISTIDINE KINASE YPDA"/>
    <property type="match status" value="1"/>
</dbReference>
<dbReference type="InterPro" id="IPR050640">
    <property type="entry name" value="Bact_2-comp_sensor_kinase"/>
</dbReference>
<dbReference type="EMBL" id="CP060007">
    <property type="protein sequence ID" value="QNA45425.1"/>
    <property type="molecule type" value="Genomic_DNA"/>
</dbReference>
<organism evidence="3 4">
    <name type="scientific">Lacibacter sediminis</name>
    <dbReference type="NCBI Taxonomy" id="2760713"/>
    <lineage>
        <taxon>Bacteria</taxon>
        <taxon>Pseudomonadati</taxon>
        <taxon>Bacteroidota</taxon>
        <taxon>Chitinophagia</taxon>
        <taxon>Chitinophagales</taxon>
        <taxon>Chitinophagaceae</taxon>
        <taxon>Lacibacter</taxon>
    </lineage>
</organism>
<evidence type="ECO:0000259" key="2">
    <source>
        <dbReference type="Pfam" id="PF06580"/>
    </source>
</evidence>
<dbReference type="RefSeq" id="WP_182804476.1">
    <property type="nucleotide sequence ID" value="NZ_CP060007.1"/>
</dbReference>
<dbReference type="Proteomes" id="UP000515344">
    <property type="component" value="Chromosome"/>
</dbReference>
<dbReference type="KEGG" id="lacs:H4075_04275"/>
<dbReference type="AlphaFoldDB" id="A0A7G5XIX2"/>
<keyword evidence="1" id="KW-1133">Transmembrane helix</keyword>
<accession>A0A7G5XIX2</accession>
<evidence type="ECO:0000313" key="4">
    <source>
        <dbReference type="Proteomes" id="UP000515344"/>
    </source>
</evidence>
<dbReference type="GO" id="GO:0000155">
    <property type="term" value="F:phosphorelay sensor kinase activity"/>
    <property type="evidence" value="ECO:0007669"/>
    <property type="project" value="InterPro"/>
</dbReference>
<keyword evidence="4" id="KW-1185">Reference proteome</keyword>
<feature type="transmembrane region" description="Helical" evidence="1">
    <location>
        <begin position="24"/>
        <end position="41"/>
    </location>
</feature>
<gene>
    <name evidence="3" type="ORF">H4075_04275</name>
</gene>
<dbReference type="PANTHER" id="PTHR34220:SF7">
    <property type="entry name" value="SENSOR HISTIDINE KINASE YPDA"/>
    <property type="match status" value="1"/>
</dbReference>
<sequence length="393" mass="45867">MSSSTGFQEFIFSEKRSDRIKQHLLFWAIWYLYLAFTNIAYPIGYEEWAYFKNPLHSISESFFIVFAQAPAVYIMLYFIFPRFILKKKYLVGLVFMILLWLLCFSVNFVVQTKILQPFQAMILPSEYVPQKLRPEGLSFYLALMSTNKAAFTITASALMLKFGKHWYHHQHRSLQLQKENTEAQLQLLTAQVHPHFLFNTLNNIFSKTQTESPGGSKMIMSLSDMLRYILYEGQKTLVPLKQELTMITEYINLEKIRYGNKLDVHMLTPHRVDGIYITPLLLLPFVENCFKHGTSNMLKNPWINLTVEIKDTTLVMKLMNGKTHLHENGQSKAGIGISNVRKRLELLYKEKHDLHIREDEEVFVVDLKVELVRIENKEQVDPVSVLQLPVAHV</sequence>
<keyword evidence="3" id="KW-0418">Kinase</keyword>
<dbReference type="GO" id="GO:0016020">
    <property type="term" value="C:membrane"/>
    <property type="evidence" value="ECO:0007669"/>
    <property type="project" value="InterPro"/>
</dbReference>
<name>A0A7G5XIX2_9BACT</name>
<feature type="transmembrane region" description="Helical" evidence="1">
    <location>
        <begin position="89"/>
        <end position="110"/>
    </location>
</feature>
<evidence type="ECO:0000256" key="1">
    <source>
        <dbReference type="SAM" id="Phobius"/>
    </source>
</evidence>
<protein>
    <submittedName>
        <fullName evidence="3">Histidine kinase</fullName>
    </submittedName>
</protein>
<dbReference type="Gene3D" id="3.30.565.10">
    <property type="entry name" value="Histidine kinase-like ATPase, C-terminal domain"/>
    <property type="match status" value="1"/>
</dbReference>
<evidence type="ECO:0000313" key="3">
    <source>
        <dbReference type="EMBL" id="QNA45425.1"/>
    </source>
</evidence>
<feature type="transmembrane region" description="Helical" evidence="1">
    <location>
        <begin position="61"/>
        <end position="80"/>
    </location>
</feature>
<dbReference type="InterPro" id="IPR010559">
    <property type="entry name" value="Sig_transdc_His_kin_internal"/>
</dbReference>
<keyword evidence="3" id="KW-0808">Transferase</keyword>